<gene>
    <name evidence="2" type="ORF">PSYICH_LOCUS6755</name>
</gene>
<dbReference type="GO" id="GO:0005794">
    <property type="term" value="C:Golgi apparatus"/>
    <property type="evidence" value="ECO:0007669"/>
    <property type="project" value="TreeGrafter"/>
</dbReference>
<evidence type="ECO:0000313" key="2">
    <source>
        <dbReference type="EMBL" id="CAH1106674.1"/>
    </source>
</evidence>
<keyword evidence="1" id="KW-0175">Coiled coil</keyword>
<dbReference type="GO" id="GO:0008017">
    <property type="term" value="F:microtubule binding"/>
    <property type="evidence" value="ECO:0007669"/>
    <property type="project" value="InterPro"/>
</dbReference>
<dbReference type="Proteomes" id="UP001153636">
    <property type="component" value="Chromosome 2"/>
</dbReference>
<reference evidence="2" key="1">
    <citation type="submission" date="2022-01" db="EMBL/GenBank/DDBJ databases">
        <authorList>
            <person name="King R."/>
        </authorList>
    </citation>
    <scope>NUCLEOTIDE SEQUENCE</scope>
</reference>
<dbReference type="GO" id="GO:0031267">
    <property type="term" value="F:small GTPase binding"/>
    <property type="evidence" value="ECO:0007669"/>
    <property type="project" value="InterPro"/>
</dbReference>
<dbReference type="AlphaFoldDB" id="A0A9P0CXF3"/>
<evidence type="ECO:0000256" key="1">
    <source>
        <dbReference type="SAM" id="Coils"/>
    </source>
</evidence>
<organism evidence="2 3">
    <name type="scientific">Psylliodes chrysocephalus</name>
    <dbReference type="NCBI Taxonomy" id="3402493"/>
    <lineage>
        <taxon>Eukaryota</taxon>
        <taxon>Metazoa</taxon>
        <taxon>Ecdysozoa</taxon>
        <taxon>Arthropoda</taxon>
        <taxon>Hexapoda</taxon>
        <taxon>Insecta</taxon>
        <taxon>Pterygota</taxon>
        <taxon>Neoptera</taxon>
        <taxon>Endopterygota</taxon>
        <taxon>Coleoptera</taxon>
        <taxon>Polyphaga</taxon>
        <taxon>Cucujiformia</taxon>
        <taxon>Chrysomeloidea</taxon>
        <taxon>Chrysomelidae</taxon>
        <taxon>Galerucinae</taxon>
        <taxon>Alticini</taxon>
        <taxon>Psylliodes</taxon>
    </lineage>
</organism>
<keyword evidence="3" id="KW-1185">Reference proteome</keyword>
<feature type="coiled-coil region" evidence="1">
    <location>
        <begin position="57"/>
        <end position="84"/>
    </location>
</feature>
<evidence type="ECO:0008006" key="4">
    <source>
        <dbReference type="Google" id="ProtNLM"/>
    </source>
</evidence>
<dbReference type="GO" id="GO:0005874">
    <property type="term" value="C:microtubule"/>
    <property type="evidence" value="ECO:0007669"/>
    <property type="project" value="TreeGrafter"/>
</dbReference>
<dbReference type="PANTHER" id="PTHR31543:SF0">
    <property type="entry name" value="DYNEIN REGULATORY COMPLEX SUBUNIT 4"/>
    <property type="match status" value="1"/>
</dbReference>
<proteinExistence type="predicted"/>
<dbReference type="PANTHER" id="PTHR31543">
    <property type="entry name" value="DYNEIN REGULATORY COMPLEX SUBUNIT 4"/>
    <property type="match status" value="1"/>
</dbReference>
<sequence>MANKRKMIDGVETSKFSREELEEFAYKLKAANDREREERNYFQTERDKFRTYWEITRSELETTKAALQNRNRQLEEADEKNAEELRFYKQKVKYLQYEHQNSLNETLIAFKKV</sequence>
<dbReference type="GO" id="GO:0048870">
    <property type="term" value="P:cell motility"/>
    <property type="evidence" value="ECO:0007669"/>
    <property type="project" value="InterPro"/>
</dbReference>
<dbReference type="OrthoDB" id="6915407at2759"/>
<name>A0A9P0CXF3_9CUCU</name>
<dbReference type="EMBL" id="OV651814">
    <property type="protein sequence ID" value="CAH1106674.1"/>
    <property type="molecule type" value="Genomic_DNA"/>
</dbReference>
<protein>
    <recommendedName>
        <fullName evidence="4">Dynein regulatory complex subunit 4</fullName>
    </recommendedName>
</protein>
<accession>A0A9P0CXF3</accession>
<dbReference type="InterPro" id="IPR039308">
    <property type="entry name" value="GAS8"/>
</dbReference>
<evidence type="ECO:0000313" key="3">
    <source>
        <dbReference type="Proteomes" id="UP001153636"/>
    </source>
</evidence>